<evidence type="ECO:0000259" key="3">
    <source>
        <dbReference type="Pfam" id="PF02230"/>
    </source>
</evidence>
<dbReference type="Pfam" id="PF02230">
    <property type="entry name" value="Abhydrolase_2"/>
    <property type="match status" value="1"/>
</dbReference>
<proteinExistence type="inferred from homology"/>
<evidence type="ECO:0000256" key="1">
    <source>
        <dbReference type="ARBA" id="ARBA00006499"/>
    </source>
</evidence>
<name>A0A0F5VE13_9GAMM</name>
<dbReference type="SUPFAM" id="SSF53474">
    <property type="entry name" value="alpha/beta-Hydrolases"/>
    <property type="match status" value="1"/>
</dbReference>
<dbReference type="PANTHER" id="PTHR10655:SF17">
    <property type="entry name" value="LYSOPHOSPHOLIPASE-LIKE PROTEIN 1"/>
    <property type="match status" value="1"/>
</dbReference>
<dbReference type="AlphaFoldDB" id="A0A0F5VE13"/>
<dbReference type="InterPro" id="IPR050565">
    <property type="entry name" value="LYPA1-2/EST-like"/>
</dbReference>
<dbReference type="OrthoDB" id="9801763at2"/>
<gene>
    <name evidence="4" type="ORF">KY46_06840</name>
</gene>
<dbReference type="STRING" id="265726.KY46_06840"/>
<dbReference type="PATRIC" id="fig|265726.11.peg.3419"/>
<reference evidence="4 5" key="1">
    <citation type="submission" date="2014-12" db="EMBL/GenBank/DDBJ databases">
        <title>Mercury Reductase activity and rhizosphere competence traits in the genome of root associated Photobacterium halotolerans MELD1.</title>
        <authorList>
            <person name="Mathew D.C."/>
            <person name="Huang C.-C."/>
        </authorList>
    </citation>
    <scope>NUCLEOTIDE SEQUENCE [LARGE SCALE GENOMIC DNA]</scope>
    <source>
        <strain evidence="4 5">MELD1</strain>
    </source>
</reference>
<dbReference type="PANTHER" id="PTHR10655">
    <property type="entry name" value="LYSOPHOSPHOLIPASE-RELATED"/>
    <property type="match status" value="1"/>
</dbReference>
<sequence>MPQLDCVEVNPKVKPTASVIWLHGLGSNGHDFEAILPELKLPANFPVRFIFPHSPSMPVTINGGMVMPAWYDILEMGIGRKLDKEQLLESAEKVADLIDRERGRGIASDRIILAGFSQGGAVAYQAALTYPHRLAGLLALSTYFPTSKSIDVAPANRELPIEVMHGSYDPVVLPAMGKAAVEDLQELGFHPQWRVYPMEHQVCMQQVKDIADWLEHTLHSDR</sequence>
<evidence type="ECO:0000313" key="4">
    <source>
        <dbReference type="EMBL" id="KKD00369.1"/>
    </source>
</evidence>
<dbReference type="RefSeq" id="WP_046219901.1">
    <property type="nucleotide sequence ID" value="NZ_JWYV01000004.1"/>
</dbReference>
<accession>A0A0F5VE13</accession>
<dbReference type="EMBL" id="JWYV01000004">
    <property type="protein sequence ID" value="KKD00369.1"/>
    <property type="molecule type" value="Genomic_DNA"/>
</dbReference>
<keyword evidence="5" id="KW-1185">Reference proteome</keyword>
<dbReference type="InterPro" id="IPR029058">
    <property type="entry name" value="AB_hydrolase_fold"/>
</dbReference>
<dbReference type="Proteomes" id="UP000033633">
    <property type="component" value="Unassembled WGS sequence"/>
</dbReference>
<comment type="similarity">
    <text evidence="1">Belongs to the AB hydrolase superfamily. AB hydrolase 2 family.</text>
</comment>
<feature type="domain" description="Phospholipase/carboxylesterase/thioesterase" evidence="3">
    <location>
        <begin position="9"/>
        <end position="216"/>
    </location>
</feature>
<dbReference type="InterPro" id="IPR003140">
    <property type="entry name" value="PLipase/COase/thioEstase"/>
</dbReference>
<dbReference type="Gene3D" id="3.40.50.1820">
    <property type="entry name" value="alpha/beta hydrolase"/>
    <property type="match status" value="1"/>
</dbReference>
<organism evidence="4 5">
    <name type="scientific">Photobacterium halotolerans</name>
    <dbReference type="NCBI Taxonomy" id="265726"/>
    <lineage>
        <taxon>Bacteria</taxon>
        <taxon>Pseudomonadati</taxon>
        <taxon>Pseudomonadota</taxon>
        <taxon>Gammaproteobacteria</taxon>
        <taxon>Vibrionales</taxon>
        <taxon>Vibrionaceae</taxon>
        <taxon>Photobacterium</taxon>
    </lineage>
</organism>
<comment type="caution">
    <text evidence="4">The sequence shown here is derived from an EMBL/GenBank/DDBJ whole genome shotgun (WGS) entry which is preliminary data.</text>
</comment>
<dbReference type="GO" id="GO:0016787">
    <property type="term" value="F:hydrolase activity"/>
    <property type="evidence" value="ECO:0007669"/>
    <property type="project" value="UniProtKB-KW"/>
</dbReference>
<protein>
    <submittedName>
        <fullName evidence="4">Carboxylesterase</fullName>
    </submittedName>
</protein>
<keyword evidence="2" id="KW-0378">Hydrolase</keyword>
<evidence type="ECO:0000256" key="2">
    <source>
        <dbReference type="ARBA" id="ARBA00022801"/>
    </source>
</evidence>
<evidence type="ECO:0000313" key="5">
    <source>
        <dbReference type="Proteomes" id="UP000033633"/>
    </source>
</evidence>